<evidence type="ECO:0000256" key="1">
    <source>
        <dbReference type="ARBA" id="ARBA00022741"/>
    </source>
</evidence>
<dbReference type="PIRSF" id="PIRSF005496">
    <property type="entry name" value="ATP_hel_hrpB"/>
    <property type="match status" value="1"/>
</dbReference>
<keyword evidence="4" id="KW-0067">ATP-binding</keyword>
<keyword evidence="2" id="KW-0378">Hydrolase</keyword>
<evidence type="ECO:0000259" key="6">
    <source>
        <dbReference type="PROSITE" id="PS51192"/>
    </source>
</evidence>
<dbReference type="SMART" id="SM00487">
    <property type="entry name" value="DEXDc"/>
    <property type="match status" value="1"/>
</dbReference>
<dbReference type="RefSeq" id="WP_074215147.1">
    <property type="nucleotide sequence ID" value="NZ_FSRG01000003.1"/>
</dbReference>
<dbReference type="Proteomes" id="UP000184694">
    <property type="component" value="Unassembled WGS sequence"/>
</dbReference>
<evidence type="ECO:0000256" key="3">
    <source>
        <dbReference type="ARBA" id="ARBA00022806"/>
    </source>
</evidence>
<reference evidence="9" key="1">
    <citation type="submission" date="2016-11" db="EMBL/GenBank/DDBJ databases">
        <authorList>
            <person name="Varghese N."/>
            <person name="Submissions S."/>
        </authorList>
    </citation>
    <scope>NUCLEOTIDE SEQUENCE [LARGE SCALE GENOMIC DNA]</scope>
    <source>
        <strain evidence="9">DSM 17456</strain>
    </source>
</reference>
<dbReference type="GO" id="GO:0004386">
    <property type="term" value="F:helicase activity"/>
    <property type="evidence" value="ECO:0007669"/>
    <property type="project" value="UniProtKB-KW"/>
</dbReference>
<dbReference type="AlphaFoldDB" id="A0A1N6DKM5"/>
<dbReference type="NCBIfam" id="TIGR01970">
    <property type="entry name" value="DEAH_box_HrpB"/>
    <property type="match status" value="1"/>
</dbReference>
<dbReference type="CDD" id="cd17990">
    <property type="entry name" value="DEXHc_HrpB"/>
    <property type="match status" value="1"/>
</dbReference>
<organism evidence="8 9">
    <name type="scientific">Halodesulfovibrio marinisediminis DSM 17456</name>
    <dbReference type="NCBI Taxonomy" id="1121457"/>
    <lineage>
        <taxon>Bacteria</taxon>
        <taxon>Pseudomonadati</taxon>
        <taxon>Thermodesulfobacteriota</taxon>
        <taxon>Desulfovibrionia</taxon>
        <taxon>Desulfovibrionales</taxon>
        <taxon>Desulfovibrionaceae</taxon>
        <taxon>Halodesulfovibrio</taxon>
    </lineage>
</organism>
<dbReference type="EMBL" id="FSRG01000003">
    <property type="protein sequence ID" value="SIN71300.1"/>
    <property type="molecule type" value="Genomic_DNA"/>
</dbReference>
<dbReference type="PANTHER" id="PTHR43519">
    <property type="entry name" value="ATP-DEPENDENT RNA HELICASE HRPB"/>
    <property type="match status" value="1"/>
</dbReference>
<feature type="domain" description="Helicase C-terminal" evidence="7">
    <location>
        <begin position="220"/>
        <end position="386"/>
    </location>
</feature>
<dbReference type="InterPro" id="IPR011545">
    <property type="entry name" value="DEAD/DEAH_box_helicase_dom"/>
</dbReference>
<protein>
    <submittedName>
        <fullName evidence="8">ATP-dependent helicase HrpB</fullName>
    </submittedName>
</protein>
<dbReference type="InterPro" id="IPR027417">
    <property type="entry name" value="P-loop_NTPase"/>
</dbReference>
<evidence type="ECO:0000259" key="7">
    <source>
        <dbReference type="PROSITE" id="PS51194"/>
    </source>
</evidence>
<dbReference type="GO" id="GO:0005524">
    <property type="term" value="F:ATP binding"/>
    <property type="evidence" value="ECO:0007669"/>
    <property type="project" value="UniProtKB-KW"/>
</dbReference>
<dbReference type="InterPro" id="IPR007502">
    <property type="entry name" value="Helicase-assoc_dom"/>
</dbReference>
<dbReference type="SMART" id="SM00847">
    <property type="entry name" value="HA2"/>
    <property type="match status" value="1"/>
</dbReference>
<dbReference type="SUPFAM" id="SSF52540">
    <property type="entry name" value="P-loop containing nucleoside triphosphate hydrolases"/>
    <property type="match status" value="1"/>
</dbReference>
<dbReference type="PANTHER" id="PTHR43519:SF1">
    <property type="entry name" value="ATP-DEPENDENT RNA HELICASE HRPB"/>
    <property type="match status" value="1"/>
</dbReference>
<dbReference type="Gene3D" id="1.20.120.1080">
    <property type="match status" value="1"/>
</dbReference>
<dbReference type="PROSITE" id="PS51194">
    <property type="entry name" value="HELICASE_CTER"/>
    <property type="match status" value="1"/>
</dbReference>
<accession>A0A1N6DKM5</accession>
<dbReference type="SMART" id="SM00490">
    <property type="entry name" value="HELICc"/>
    <property type="match status" value="1"/>
</dbReference>
<evidence type="ECO:0000313" key="8">
    <source>
        <dbReference type="EMBL" id="SIN71300.1"/>
    </source>
</evidence>
<evidence type="ECO:0000256" key="4">
    <source>
        <dbReference type="ARBA" id="ARBA00022840"/>
    </source>
</evidence>
<dbReference type="PROSITE" id="PS51192">
    <property type="entry name" value="HELICASE_ATP_BIND_1"/>
    <property type="match status" value="1"/>
</dbReference>
<dbReference type="Gene3D" id="3.40.50.300">
    <property type="entry name" value="P-loop containing nucleotide triphosphate hydrolases"/>
    <property type="match status" value="2"/>
</dbReference>
<keyword evidence="3 8" id="KW-0347">Helicase</keyword>
<keyword evidence="9" id="KW-1185">Reference proteome</keyword>
<dbReference type="InterPro" id="IPR014001">
    <property type="entry name" value="Helicase_ATP-bd"/>
</dbReference>
<feature type="region of interest" description="Disordered" evidence="5">
    <location>
        <begin position="814"/>
        <end position="841"/>
    </location>
</feature>
<dbReference type="CDD" id="cd18791">
    <property type="entry name" value="SF2_C_RHA"/>
    <property type="match status" value="1"/>
</dbReference>
<dbReference type="FunFam" id="3.40.50.300:FF:002125">
    <property type="entry name" value="ATP-dependent helicase HrpB"/>
    <property type="match status" value="1"/>
</dbReference>
<dbReference type="GO" id="GO:0016787">
    <property type="term" value="F:hydrolase activity"/>
    <property type="evidence" value="ECO:0007669"/>
    <property type="project" value="UniProtKB-KW"/>
</dbReference>
<dbReference type="InterPro" id="IPR049614">
    <property type="entry name" value="HrpB_DEXH"/>
</dbReference>
<feature type="domain" description="Helicase ATP-binding" evidence="6">
    <location>
        <begin position="22"/>
        <end position="186"/>
    </location>
</feature>
<dbReference type="InterPro" id="IPR001650">
    <property type="entry name" value="Helicase_C-like"/>
</dbReference>
<keyword evidence="1" id="KW-0547">Nucleotide-binding</keyword>
<evidence type="ECO:0000256" key="5">
    <source>
        <dbReference type="SAM" id="MobiDB-lite"/>
    </source>
</evidence>
<dbReference type="Pfam" id="PF00270">
    <property type="entry name" value="DEAD"/>
    <property type="match status" value="1"/>
</dbReference>
<name>A0A1N6DKM5_9BACT</name>
<dbReference type="Pfam" id="PF08482">
    <property type="entry name" value="HrpB_C"/>
    <property type="match status" value="1"/>
</dbReference>
<proteinExistence type="predicted"/>
<gene>
    <name evidence="8" type="ORF">SAMN02745161_0246</name>
</gene>
<dbReference type="OrthoDB" id="9805617at2"/>
<dbReference type="Pfam" id="PF00271">
    <property type="entry name" value="Helicase_C"/>
    <property type="match status" value="1"/>
</dbReference>
<dbReference type="GO" id="GO:0003676">
    <property type="term" value="F:nucleic acid binding"/>
    <property type="evidence" value="ECO:0007669"/>
    <property type="project" value="InterPro"/>
</dbReference>
<evidence type="ECO:0000256" key="2">
    <source>
        <dbReference type="ARBA" id="ARBA00022801"/>
    </source>
</evidence>
<evidence type="ECO:0000313" key="9">
    <source>
        <dbReference type="Proteomes" id="UP000184694"/>
    </source>
</evidence>
<dbReference type="InterPro" id="IPR010225">
    <property type="entry name" value="HrpB"/>
</dbReference>
<sequence length="841" mass="92509">MQTNFFDNLSPLPIDSSLSEIVSTLAKSPNCVLHAPPGAGKTTRVPLALLKKFHLDEKKIIMLEPRRLAARTAAARLANTLGEQVGKTIGYRIKNDTKISSETKIEVVTEGVLTRIIQNDPELSAYSCIIFDEFHERSIHADLGLALAIEIQEALRDDLRILVMSATLDTQEVATLLGDCPIISSKGKSYPVTIKHVPLPQMVASRIDQNIPALLTHIAKTIQYAIANDEGSILVFLPGAGEIKRVADMLQSTLPPDVDIAPLYGNLPQRQQDEAILPAKTGRRKVVLATSIAETSLTIEGIRIVIDSGLSRSSRFSPATGMNRLVTETVSIAAATQRTGRAGRLESGICYRLWSEVQENSFRAFASPEIKEADLAPLSLELAQWGACGENGVHALAWLDTPPTSSYRQALTLLQQLGTLNTDFSITDHGKAVAALPLHPRLAHMIISAHLNGYGRTACTLAAVLSERAKGTDLRHLIEQANSNQGISKTAQHLCKLLNIPSTEKLDSDKTGASLALAYPDRIGKLRDNSRTEYKLTNGRRAQLTEESPLAGTPFIVVAELNDAHATSRIWQCAPIDFDDIHTLFHNEIQERSRVEWDERNASVSTLQTEQLGDLILSQQSSTEASEEQILSALLDGIRTLGIDALPWTKEATRLRERLAFMHIHSQQLTSTADCYEWPDVSNKALLNSLETWLAPYLAGMRKKADLRKLDLETILLSSLEWAQQTALQKLAPSHFTVPSGSNIRIDYSDPTSPVLPVKLQEMFGATQTPSIANGKVSLTVHLLSPAGRPLQVTRDLISFWENGYPSVRSEMRGRYPKHPWPDNPLTAEPTRKTKRALQNQ</sequence>
<dbReference type="STRING" id="1121457.SAMN02745161_0246"/>
<dbReference type="InterPro" id="IPR013689">
    <property type="entry name" value="RNA_helicase_ATP-dep_HrpB_C"/>
</dbReference>